<keyword evidence="3" id="KW-1133">Transmembrane helix</keyword>
<evidence type="ECO:0000313" key="6">
    <source>
        <dbReference type="Proteomes" id="UP000688137"/>
    </source>
</evidence>
<evidence type="ECO:0000256" key="1">
    <source>
        <dbReference type="ARBA" id="ARBA00009045"/>
    </source>
</evidence>
<dbReference type="InterPro" id="IPR050925">
    <property type="entry name" value="Rhomboid_protease_S54"/>
</dbReference>
<dbReference type="GO" id="GO:0004252">
    <property type="term" value="F:serine-type endopeptidase activity"/>
    <property type="evidence" value="ECO:0007669"/>
    <property type="project" value="InterPro"/>
</dbReference>
<dbReference type="OMA" id="IMEPRVW"/>
<feature type="transmembrane region" description="Helical" evidence="3">
    <location>
        <begin position="87"/>
        <end position="110"/>
    </location>
</feature>
<gene>
    <name evidence="5" type="ORF">PPRIM_AZ9-3.1.T0490138</name>
</gene>
<comment type="similarity">
    <text evidence="1">Belongs to the peptidase S54 family.</text>
</comment>
<comment type="caution">
    <text evidence="5">The sequence shown here is derived from an EMBL/GenBank/DDBJ whole genome shotgun (WGS) entry which is preliminary data.</text>
</comment>
<keyword evidence="2" id="KW-0378">Hydrolase</keyword>
<evidence type="ECO:0000256" key="3">
    <source>
        <dbReference type="SAM" id="Phobius"/>
    </source>
</evidence>
<keyword evidence="6" id="KW-1185">Reference proteome</keyword>
<dbReference type="Pfam" id="PF01694">
    <property type="entry name" value="Rhomboid"/>
    <property type="match status" value="1"/>
</dbReference>
<dbReference type="EMBL" id="CAJJDM010000049">
    <property type="protein sequence ID" value="CAD8072457.1"/>
    <property type="molecule type" value="Genomic_DNA"/>
</dbReference>
<dbReference type="InterPro" id="IPR022764">
    <property type="entry name" value="Peptidase_S54_rhomboid_dom"/>
</dbReference>
<dbReference type="Proteomes" id="UP000688137">
    <property type="component" value="Unassembled WGS sequence"/>
</dbReference>
<keyword evidence="3" id="KW-0472">Membrane</keyword>
<feature type="transmembrane region" description="Helical" evidence="3">
    <location>
        <begin position="198"/>
        <end position="216"/>
    </location>
</feature>
<dbReference type="PANTHER" id="PTHR43731">
    <property type="entry name" value="RHOMBOID PROTEASE"/>
    <property type="match status" value="1"/>
</dbReference>
<dbReference type="AlphaFoldDB" id="A0A8S1LY63"/>
<dbReference type="GO" id="GO:0016020">
    <property type="term" value="C:membrane"/>
    <property type="evidence" value="ECO:0007669"/>
    <property type="project" value="InterPro"/>
</dbReference>
<keyword evidence="3" id="KW-0812">Transmembrane</keyword>
<name>A0A8S1LY63_PARPR</name>
<evidence type="ECO:0000256" key="2">
    <source>
        <dbReference type="ARBA" id="ARBA00022801"/>
    </source>
</evidence>
<feature type="domain" description="Peptidase S54 rhomboid" evidence="4">
    <location>
        <begin position="82"/>
        <end position="217"/>
    </location>
</feature>
<feature type="transmembrane region" description="Helical" evidence="3">
    <location>
        <begin position="43"/>
        <end position="60"/>
    </location>
</feature>
<proteinExistence type="inferred from homology"/>
<reference evidence="5" key="1">
    <citation type="submission" date="2021-01" db="EMBL/GenBank/DDBJ databases">
        <authorList>
            <consortium name="Genoscope - CEA"/>
            <person name="William W."/>
        </authorList>
    </citation>
    <scope>NUCLEOTIDE SEQUENCE</scope>
</reference>
<dbReference type="PANTHER" id="PTHR43731:SF14">
    <property type="entry name" value="PRESENILIN-ASSOCIATED RHOMBOID-LIKE PROTEIN, MITOCHONDRIAL"/>
    <property type="match status" value="1"/>
</dbReference>
<organism evidence="5 6">
    <name type="scientific">Paramecium primaurelia</name>
    <dbReference type="NCBI Taxonomy" id="5886"/>
    <lineage>
        <taxon>Eukaryota</taxon>
        <taxon>Sar</taxon>
        <taxon>Alveolata</taxon>
        <taxon>Ciliophora</taxon>
        <taxon>Intramacronucleata</taxon>
        <taxon>Oligohymenophorea</taxon>
        <taxon>Peniculida</taxon>
        <taxon>Parameciidae</taxon>
        <taxon>Paramecium</taxon>
    </lineage>
</organism>
<evidence type="ECO:0000259" key="4">
    <source>
        <dbReference type="Pfam" id="PF01694"/>
    </source>
</evidence>
<sequence length="221" mass="24967">MIKIAKLLSKSPQQLKQTYLLNHKPQFQYGQVDRFLDRLQMPLYFYLIGINVGVYALWHFPAVDKNFMYNHFTLHPGSMSLRELHTFITYSFSHQNTLHLLFNMVTFYFFGRTIEAYFGSKRLLAIYMAGALVGGLMQSRQAGISLGASAACNALLTYYICNFPREIILLFFIPVPAWIVGLLILYQGWSGQGDGSGIGHDAHLGGCLAGLAFYFATRGKI</sequence>
<protein>
    <recommendedName>
        <fullName evidence="4">Peptidase S54 rhomboid domain-containing protein</fullName>
    </recommendedName>
</protein>
<feature type="transmembrane region" description="Helical" evidence="3">
    <location>
        <begin position="168"/>
        <end position="186"/>
    </location>
</feature>
<accession>A0A8S1LY63</accession>
<evidence type="ECO:0000313" key="5">
    <source>
        <dbReference type="EMBL" id="CAD8072457.1"/>
    </source>
</evidence>